<sequence length="54" mass="6060">MKGYQAGELIATKKGNYELPSRGIKSYQARELRLPNRGFTSFRAGELRATKQGN</sequence>
<reference evidence="1" key="1">
    <citation type="journal article" date="2019" name="bioRxiv">
        <title>The Genome of the Zebra Mussel, Dreissena polymorpha: A Resource for Invasive Species Research.</title>
        <authorList>
            <person name="McCartney M.A."/>
            <person name="Auch B."/>
            <person name="Kono T."/>
            <person name="Mallez S."/>
            <person name="Zhang Y."/>
            <person name="Obille A."/>
            <person name="Becker A."/>
            <person name="Abrahante J.E."/>
            <person name="Garbe J."/>
            <person name="Badalamenti J.P."/>
            <person name="Herman A."/>
            <person name="Mangelson H."/>
            <person name="Liachko I."/>
            <person name="Sullivan S."/>
            <person name="Sone E.D."/>
            <person name="Koren S."/>
            <person name="Silverstein K.A.T."/>
            <person name="Beckman K.B."/>
            <person name="Gohl D.M."/>
        </authorList>
    </citation>
    <scope>NUCLEOTIDE SEQUENCE</scope>
    <source>
        <strain evidence="1">Duluth1</strain>
        <tissue evidence="1">Whole animal</tissue>
    </source>
</reference>
<evidence type="ECO:0000313" key="1">
    <source>
        <dbReference type="EMBL" id="KAH3846791.1"/>
    </source>
</evidence>
<gene>
    <name evidence="1" type="ORF">DPMN_089098</name>
</gene>
<dbReference type="EMBL" id="JAIWYP010000003">
    <property type="protein sequence ID" value="KAH3846791.1"/>
    <property type="molecule type" value="Genomic_DNA"/>
</dbReference>
<dbReference type="Proteomes" id="UP000828390">
    <property type="component" value="Unassembled WGS sequence"/>
</dbReference>
<proteinExistence type="predicted"/>
<dbReference type="AlphaFoldDB" id="A0A9D4KXJ3"/>
<comment type="caution">
    <text evidence="1">The sequence shown here is derived from an EMBL/GenBank/DDBJ whole genome shotgun (WGS) entry which is preliminary data.</text>
</comment>
<protein>
    <submittedName>
        <fullName evidence="1">Uncharacterized protein</fullName>
    </submittedName>
</protein>
<accession>A0A9D4KXJ3</accession>
<organism evidence="1 2">
    <name type="scientific">Dreissena polymorpha</name>
    <name type="common">Zebra mussel</name>
    <name type="synonym">Mytilus polymorpha</name>
    <dbReference type="NCBI Taxonomy" id="45954"/>
    <lineage>
        <taxon>Eukaryota</taxon>
        <taxon>Metazoa</taxon>
        <taxon>Spiralia</taxon>
        <taxon>Lophotrochozoa</taxon>
        <taxon>Mollusca</taxon>
        <taxon>Bivalvia</taxon>
        <taxon>Autobranchia</taxon>
        <taxon>Heteroconchia</taxon>
        <taxon>Euheterodonta</taxon>
        <taxon>Imparidentia</taxon>
        <taxon>Neoheterodontei</taxon>
        <taxon>Myida</taxon>
        <taxon>Dreissenoidea</taxon>
        <taxon>Dreissenidae</taxon>
        <taxon>Dreissena</taxon>
    </lineage>
</organism>
<reference evidence="1" key="2">
    <citation type="submission" date="2020-11" db="EMBL/GenBank/DDBJ databases">
        <authorList>
            <person name="McCartney M.A."/>
            <person name="Auch B."/>
            <person name="Kono T."/>
            <person name="Mallez S."/>
            <person name="Becker A."/>
            <person name="Gohl D.M."/>
            <person name="Silverstein K.A.T."/>
            <person name="Koren S."/>
            <person name="Bechman K.B."/>
            <person name="Herman A."/>
            <person name="Abrahante J.E."/>
            <person name="Garbe J."/>
        </authorList>
    </citation>
    <scope>NUCLEOTIDE SEQUENCE</scope>
    <source>
        <strain evidence="1">Duluth1</strain>
        <tissue evidence="1">Whole animal</tissue>
    </source>
</reference>
<name>A0A9D4KXJ3_DREPO</name>
<evidence type="ECO:0000313" key="2">
    <source>
        <dbReference type="Proteomes" id="UP000828390"/>
    </source>
</evidence>
<keyword evidence="2" id="KW-1185">Reference proteome</keyword>